<gene>
    <name evidence="1" type="ORF">MML48_8g00021779</name>
</gene>
<keyword evidence="2" id="KW-1185">Reference proteome</keyword>
<dbReference type="Proteomes" id="UP001056778">
    <property type="component" value="Chromosome 8"/>
</dbReference>
<evidence type="ECO:0000313" key="1">
    <source>
        <dbReference type="EMBL" id="KAI4456715.1"/>
    </source>
</evidence>
<comment type="caution">
    <text evidence="1">The sequence shown here is derived from an EMBL/GenBank/DDBJ whole genome shotgun (WGS) entry which is preliminary data.</text>
</comment>
<reference evidence="1" key="1">
    <citation type="submission" date="2022-04" db="EMBL/GenBank/DDBJ databases">
        <title>Chromosome-scale genome assembly of Holotrichia oblita Faldermann.</title>
        <authorList>
            <person name="Rongchong L."/>
        </authorList>
    </citation>
    <scope>NUCLEOTIDE SEQUENCE</scope>
    <source>
        <strain evidence="1">81SQS9</strain>
    </source>
</reference>
<organism evidence="1 2">
    <name type="scientific">Holotrichia oblita</name>
    <name type="common">Chafer beetle</name>
    <dbReference type="NCBI Taxonomy" id="644536"/>
    <lineage>
        <taxon>Eukaryota</taxon>
        <taxon>Metazoa</taxon>
        <taxon>Ecdysozoa</taxon>
        <taxon>Arthropoda</taxon>
        <taxon>Hexapoda</taxon>
        <taxon>Insecta</taxon>
        <taxon>Pterygota</taxon>
        <taxon>Neoptera</taxon>
        <taxon>Endopterygota</taxon>
        <taxon>Coleoptera</taxon>
        <taxon>Polyphaga</taxon>
        <taxon>Scarabaeiformia</taxon>
        <taxon>Scarabaeidae</taxon>
        <taxon>Melolonthinae</taxon>
        <taxon>Holotrichia</taxon>
    </lineage>
</organism>
<dbReference type="EMBL" id="CM043022">
    <property type="protein sequence ID" value="KAI4456715.1"/>
    <property type="molecule type" value="Genomic_DNA"/>
</dbReference>
<evidence type="ECO:0000313" key="2">
    <source>
        <dbReference type="Proteomes" id="UP001056778"/>
    </source>
</evidence>
<name>A0ACB9SNE2_HOLOL</name>
<proteinExistence type="predicted"/>
<accession>A0ACB9SNE2</accession>
<protein>
    <submittedName>
        <fullName evidence="1">Uncharacterized protein</fullName>
    </submittedName>
</protein>
<sequence>MGRKIKGRKHKGVRDPEKQRETKFLSIRDKINTPPTNPDDQQIPKSLLHVINLKQKLENGQINLKRKRKPKKSRPVTSHPHGIKNDSLGRDVPFFQQEKGETDKHFMYRVNQICKSVIDEAAFANKYGVDITPKSRNGSSKKKLLNEKKDELELYIKQIKKEKKFKGKKKIQHDSEKSKLTKSQKRQVKLKEKKETKLISNIDEFKTFKDDIKFGEVAHEPPVLPAPRKVTIEDTARPGKRNLLLKTLIDPNRKEKTKMLNKETKLQKISNKVIDRKGKRKDLPHALRRQLEKQQKEVIQAYKELKTKRYSVK</sequence>